<comment type="caution">
    <text evidence="2">The sequence shown here is derived from an EMBL/GenBank/DDBJ whole genome shotgun (WGS) entry which is preliminary data.</text>
</comment>
<evidence type="ECO:0000313" key="2">
    <source>
        <dbReference type="EMBL" id="KAJ9132136.1"/>
    </source>
</evidence>
<keyword evidence="3" id="KW-1185">Reference proteome</keyword>
<feature type="region of interest" description="Disordered" evidence="1">
    <location>
        <begin position="338"/>
        <end position="359"/>
    </location>
</feature>
<protein>
    <submittedName>
        <fullName evidence="2">Uncharacterized protein</fullName>
    </submittedName>
</protein>
<dbReference type="Proteomes" id="UP001174691">
    <property type="component" value="Unassembled WGS sequence"/>
</dbReference>
<dbReference type="AlphaFoldDB" id="A0AA38RC03"/>
<feature type="compositionally biased region" description="Low complexity" evidence="1">
    <location>
        <begin position="105"/>
        <end position="194"/>
    </location>
</feature>
<proteinExistence type="predicted"/>
<dbReference type="EMBL" id="JANBVN010000224">
    <property type="protein sequence ID" value="KAJ9132136.1"/>
    <property type="molecule type" value="Genomic_DNA"/>
</dbReference>
<evidence type="ECO:0000256" key="1">
    <source>
        <dbReference type="SAM" id="MobiDB-lite"/>
    </source>
</evidence>
<organism evidence="2 3">
    <name type="scientific">Coniochaeta hoffmannii</name>
    <dbReference type="NCBI Taxonomy" id="91930"/>
    <lineage>
        <taxon>Eukaryota</taxon>
        <taxon>Fungi</taxon>
        <taxon>Dikarya</taxon>
        <taxon>Ascomycota</taxon>
        <taxon>Pezizomycotina</taxon>
        <taxon>Sordariomycetes</taxon>
        <taxon>Sordariomycetidae</taxon>
        <taxon>Coniochaetales</taxon>
        <taxon>Coniochaetaceae</taxon>
        <taxon>Coniochaeta</taxon>
    </lineage>
</organism>
<name>A0AA38RC03_9PEZI</name>
<sequence length="551" mass="60459">MSAPPDKWPSLRLDKEIRPLVRRYGIEPEDPKTKKAELIALLEKHGVPLNRVKPITSSTPINLKSVEILGLGQISKDFPPGDDTLFDASVLKKSSASKKRSDGDSNSTNNGPDTTSNTNDNSNSAGASSSTTNDNSNSAGASSSTTNDNSSSAGASSSTTNDNSSSAGASSSITNDNSNSAGNSSNDSSSNRRSYPGMLVDHKDHEQAAQKAGLGKCTELFEEYELHLVVDYPVAKECVPNILDANEKMNGKYWERMLDCIRWFGGRAKTAKLNVADAMVFMDHYVTGNSQHNLIDYLSNEDVRGTWYDQATDPKARRKAAERLSLLFDIALNPAVPTSVPSQDTKGVGQSAGASDWRNDHPSSGEAEFFMDIVDPSDGADTKVTVIGKHMSKSKVLAVRAESLTTQYPELGRGIWIECKQGRELEAYNKYVKGPNRKLESADVLFLENCTSPESFDIECVFIMKWGKTHHWYAYGRPKNDPTVPNMMFSRTTLSKAWKSTATTMRALERHLRRVGQGVPDVDTDTMEVITLRAPRKVVIKPEPDQYEEEL</sequence>
<reference evidence="2" key="1">
    <citation type="submission" date="2022-07" db="EMBL/GenBank/DDBJ databases">
        <title>Fungi with potential for degradation of polypropylene.</title>
        <authorList>
            <person name="Gostincar C."/>
        </authorList>
    </citation>
    <scope>NUCLEOTIDE SEQUENCE</scope>
    <source>
        <strain evidence="2">EXF-13287</strain>
    </source>
</reference>
<accession>A0AA38RC03</accession>
<feature type="region of interest" description="Disordered" evidence="1">
    <location>
        <begin position="93"/>
        <end position="197"/>
    </location>
</feature>
<evidence type="ECO:0000313" key="3">
    <source>
        <dbReference type="Proteomes" id="UP001174691"/>
    </source>
</evidence>
<gene>
    <name evidence="2" type="ORF">NKR19_g9403</name>
</gene>